<dbReference type="Proteomes" id="UP001334732">
    <property type="component" value="Chromosome"/>
</dbReference>
<dbReference type="Pfam" id="PF07589">
    <property type="entry name" value="PEP-CTERM"/>
    <property type="match status" value="1"/>
</dbReference>
<proteinExistence type="predicted"/>
<keyword evidence="3" id="KW-1185">Reference proteome</keyword>
<accession>A0ABZ1CKI4</accession>
<dbReference type="RefSeq" id="WP_324780006.1">
    <property type="nucleotide sequence ID" value="NZ_CP141769.1"/>
</dbReference>
<evidence type="ECO:0000313" key="3">
    <source>
        <dbReference type="Proteomes" id="UP001334732"/>
    </source>
</evidence>
<dbReference type="InterPro" id="IPR013424">
    <property type="entry name" value="Ice-binding_C"/>
</dbReference>
<feature type="domain" description="Ice-binding protein C-terminal" evidence="1">
    <location>
        <begin position="191"/>
        <end position="214"/>
    </location>
</feature>
<evidence type="ECO:0000259" key="1">
    <source>
        <dbReference type="Pfam" id="PF07589"/>
    </source>
</evidence>
<dbReference type="EMBL" id="CP141769">
    <property type="protein sequence ID" value="WRS39475.1"/>
    <property type="molecule type" value="Genomic_DNA"/>
</dbReference>
<protein>
    <submittedName>
        <fullName evidence="2">PEP-CTERM sorting domain-containing protein</fullName>
    </submittedName>
</protein>
<reference evidence="2 3" key="1">
    <citation type="submission" date="2023-12" db="EMBL/GenBank/DDBJ databases">
        <title>Thiobacillus sedimentum sp. nov., a chemolithoautotrophic sulfur-oxidizing bacterium isolated from freshwater sediment.</title>
        <authorList>
            <person name="Luo J."/>
            <person name="Dai C."/>
        </authorList>
    </citation>
    <scope>NUCLEOTIDE SEQUENCE [LARGE SCALE GENOMIC DNA]</scope>
    <source>
        <strain evidence="2 3">SCUT-2</strain>
    </source>
</reference>
<organism evidence="2 3">
    <name type="scientific">Thiobacillus sedimenti</name>
    <dbReference type="NCBI Taxonomy" id="3110231"/>
    <lineage>
        <taxon>Bacteria</taxon>
        <taxon>Pseudomonadati</taxon>
        <taxon>Pseudomonadota</taxon>
        <taxon>Betaproteobacteria</taxon>
        <taxon>Nitrosomonadales</taxon>
        <taxon>Thiobacillaceae</taxon>
        <taxon>Thiobacillus</taxon>
    </lineage>
</organism>
<evidence type="ECO:0000313" key="2">
    <source>
        <dbReference type="EMBL" id="WRS39475.1"/>
    </source>
</evidence>
<name>A0ABZ1CKI4_9PROT</name>
<dbReference type="NCBIfam" id="TIGR02595">
    <property type="entry name" value="PEP_CTERM"/>
    <property type="match status" value="1"/>
</dbReference>
<sequence length="220" mass="23465">MKKMSSAIRLFTKFKSRIVVTAISVTSLFSGHAYGTPILDQSFSPSRNYQISFGGMGAVLWQSFTPGITGTLDGADVLLLKSAPSAQSHNLIASIRDSTFNNVLGIAQLTPQQVYGATGDTVDSGSPPGWLGTFIHMDFAPDHIQMVAGQSYYLTVNDGFNWMGSWSGGYAGGRSLSDANADFGFRTYVTTVPEPGTESLLGIGLLGLMGLARRHATPRE</sequence>
<gene>
    <name evidence="2" type="ORF">VA613_00995</name>
</gene>